<organism evidence="1 2">
    <name type="scientific">Linum tenue</name>
    <dbReference type="NCBI Taxonomy" id="586396"/>
    <lineage>
        <taxon>Eukaryota</taxon>
        <taxon>Viridiplantae</taxon>
        <taxon>Streptophyta</taxon>
        <taxon>Embryophyta</taxon>
        <taxon>Tracheophyta</taxon>
        <taxon>Spermatophyta</taxon>
        <taxon>Magnoliopsida</taxon>
        <taxon>eudicotyledons</taxon>
        <taxon>Gunneridae</taxon>
        <taxon>Pentapetalae</taxon>
        <taxon>rosids</taxon>
        <taxon>fabids</taxon>
        <taxon>Malpighiales</taxon>
        <taxon>Linaceae</taxon>
        <taxon>Linum</taxon>
    </lineage>
</organism>
<dbReference type="Proteomes" id="UP001154282">
    <property type="component" value="Unassembled WGS sequence"/>
</dbReference>
<proteinExistence type="predicted"/>
<gene>
    <name evidence="1" type="ORF">LITE_LOCUS28155</name>
</gene>
<evidence type="ECO:0000313" key="2">
    <source>
        <dbReference type="Proteomes" id="UP001154282"/>
    </source>
</evidence>
<sequence>MGEKRSKQSPRPSALPLEVAVAWYSTRKGFNCGTRQCDGLTVKIGGFHGCSLPYSRCRVSAFFDEDEEEKLLLEALDAELAQELQFQEALRASLIISSSESSPATVDEIQAARFSPIALSAENQIPPGPDPDF</sequence>
<reference evidence="1" key="1">
    <citation type="submission" date="2022-08" db="EMBL/GenBank/DDBJ databases">
        <authorList>
            <person name="Gutierrez-Valencia J."/>
        </authorList>
    </citation>
    <scope>NUCLEOTIDE SEQUENCE</scope>
</reference>
<evidence type="ECO:0000313" key="1">
    <source>
        <dbReference type="EMBL" id="CAI0444576.1"/>
    </source>
</evidence>
<accession>A0AAV0MDM1</accession>
<keyword evidence="2" id="KW-1185">Reference proteome</keyword>
<protein>
    <submittedName>
        <fullName evidence="1">Uncharacterized protein</fullName>
    </submittedName>
</protein>
<comment type="caution">
    <text evidence="1">The sequence shown here is derived from an EMBL/GenBank/DDBJ whole genome shotgun (WGS) entry which is preliminary data.</text>
</comment>
<dbReference type="AlphaFoldDB" id="A0AAV0MDM1"/>
<dbReference type="EMBL" id="CAMGYJ010000007">
    <property type="protein sequence ID" value="CAI0444576.1"/>
    <property type="molecule type" value="Genomic_DNA"/>
</dbReference>
<name>A0AAV0MDM1_9ROSI</name>